<dbReference type="Pfam" id="PF12849">
    <property type="entry name" value="PBP_like_2"/>
    <property type="match status" value="1"/>
</dbReference>
<feature type="chain" id="PRO_5039759329" description="Phosphate-binding protein" evidence="4">
    <location>
        <begin position="29"/>
        <end position="327"/>
    </location>
</feature>
<keyword evidence="2 4" id="KW-0813">Transport</keyword>
<gene>
    <name evidence="7" type="ORF">COY37_06010</name>
</gene>
<comment type="caution">
    <text evidence="7">The sequence shown here is derived from an EMBL/GenBank/DDBJ whole genome shotgun (WGS) entry which is preliminary data.</text>
</comment>
<dbReference type="NCBIfam" id="TIGR02136">
    <property type="entry name" value="ptsS_2"/>
    <property type="match status" value="1"/>
</dbReference>
<feature type="compositionally biased region" description="Low complexity" evidence="5">
    <location>
        <begin position="34"/>
        <end position="44"/>
    </location>
</feature>
<feature type="compositionally biased region" description="Polar residues" evidence="5">
    <location>
        <begin position="45"/>
        <end position="54"/>
    </location>
</feature>
<feature type="region of interest" description="Disordered" evidence="5">
    <location>
        <begin position="34"/>
        <end position="54"/>
    </location>
</feature>
<dbReference type="PANTHER" id="PTHR30570:SF1">
    <property type="entry name" value="PHOSPHATE-BINDING PROTEIN PSTS"/>
    <property type="match status" value="1"/>
</dbReference>
<protein>
    <recommendedName>
        <fullName evidence="4">Phosphate-binding protein</fullName>
    </recommendedName>
</protein>
<feature type="signal peptide" evidence="4">
    <location>
        <begin position="1"/>
        <end position="28"/>
    </location>
</feature>
<evidence type="ECO:0000256" key="3">
    <source>
        <dbReference type="ARBA" id="ARBA00022729"/>
    </source>
</evidence>
<dbReference type="PANTHER" id="PTHR30570">
    <property type="entry name" value="PERIPLASMIC PHOSPHATE BINDING COMPONENT OF PHOSPHATE ABC TRANSPORTER"/>
    <property type="match status" value="1"/>
</dbReference>
<dbReference type="PROSITE" id="PS51257">
    <property type="entry name" value="PROKAR_LIPOPROTEIN"/>
    <property type="match status" value="1"/>
</dbReference>
<evidence type="ECO:0000256" key="5">
    <source>
        <dbReference type="SAM" id="MobiDB-lite"/>
    </source>
</evidence>
<evidence type="ECO:0000256" key="1">
    <source>
        <dbReference type="ARBA" id="ARBA00008725"/>
    </source>
</evidence>
<evidence type="ECO:0000256" key="2">
    <source>
        <dbReference type="ARBA" id="ARBA00022448"/>
    </source>
</evidence>
<dbReference type="CDD" id="cd13654">
    <property type="entry name" value="PBP2_phosphate_like_2"/>
    <property type="match status" value="1"/>
</dbReference>
<sequence>MVLFSRFSKKTKLVVIAAFALVVAIAIVGCGSSGDTSNSNTGSSEKGSNASLSGNVKIDGSSTVFPISEAMAENFMKANPGVNVTVGSSGTGGGFKKFIAGETDISDASRPIKDKEKADAKKNGLEYIEIPVAYDGISLVTNKDNTWAKSITTAELKKIWEPGSKISTWKQVNPAWPDTKLSLYGPSSAHGTFDYFTDEINGGEGAIRTDYQVSEDYNVMVQGVEGDKGGLAFLGYAYYKQNENKLNILAVDGGTGPVEPTEESIKDGSYKPLARPIFIYVSKKALERPEVKAFIQYYLTDGTKLVSDVGYIPLNSADYDKSLKLVE</sequence>
<dbReference type="RefSeq" id="WP_286678971.1">
    <property type="nucleotide sequence ID" value="NZ_MNXI01000119.1"/>
</dbReference>
<evidence type="ECO:0000259" key="6">
    <source>
        <dbReference type="Pfam" id="PF12849"/>
    </source>
</evidence>
<dbReference type="Gene3D" id="3.40.190.10">
    <property type="entry name" value="Periplasmic binding protein-like II"/>
    <property type="match status" value="2"/>
</dbReference>
<organism evidence="7 8">
    <name type="scientific">Candidatus Aquicultor secundus</name>
    <dbReference type="NCBI Taxonomy" id="1973895"/>
    <lineage>
        <taxon>Bacteria</taxon>
        <taxon>Bacillati</taxon>
        <taxon>Actinomycetota</taxon>
        <taxon>Candidatus Aquicultoria</taxon>
        <taxon>Candidatus Aquicultorales</taxon>
        <taxon>Candidatus Aquicultoraceae</taxon>
        <taxon>Candidatus Aquicultor</taxon>
    </lineage>
</organism>
<dbReference type="InterPro" id="IPR050811">
    <property type="entry name" value="Phosphate_ABC_transporter"/>
</dbReference>
<dbReference type="GO" id="GO:0006817">
    <property type="term" value="P:phosphate ion transport"/>
    <property type="evidence" value="ECO:0007669"/>
    <property type="project" value="UniProtKB-UniRule"/>
</dbReference>
<comment type="function">
    <text evidence="4">Involved in the system for phosphate transport across the cytoplasmic membrane.</text>
</comment>
<evidence type="ECO:0000313" key="7">
    <source>
        <dbReference type="EMBL" id="PIZ38523.1"/>
    </source>
</evidence>
<dbReference type="SUPFAM" id="SSF53850">
    <property type="entry name" value="Periplasmic binding protein-like II"/>
    <property type="match status" value="1"/>
</dbReference>
<comment type="similarity">
    <text evidence="1 4">Belongs to the PstS family.</text>
</comment>
<dbReference type="InterPro" id="IPR024370">
    <property type="entry name" value="PBP_domain"/>
</dbReference>
<proteinExistence type="inferred from homology"/>
<dbReference type="FunFam" id="3.40.190.10:FF:000055">
    <property type="entry name" value="Phosphate ABC transporter, phosphate-binding protein"/>
    <property type="match status" value="1"/>
</dbReference>
<dbReference type="Proteomes" id="UP000230956">
    <property type="component" value="Unassembled WGS sequence"/>
</dbReference>
<reference evidence="8" key="1">
    <citation type="submission" date="2017-09" db="EMBL/GenBank/DDBJ databases">
        <title>Depth-based differentiation of microbial function through sediment-hosted aquifers and enrichment of novel symbionts in the deep terrestrial subsurface.</title>
        <authorList>
            <person name="Probst A.J."/>
            <person name="Ladd B."/>
            <person name="Jarett J.K."/>
            <person name="Geller-Mcgrath D.E."/>
            <person name="Sieber C.M.K."/>
            <person name="Emerson J.B."/>
            <person name="Anantharaman K."/>
            <person name="Thomas B.C."/>
            <person name="Malmstrom R."/>
            <person name="Stieglmeier M."/>
            <person name="Klingl A."/>
            <person name="Woyke T."/>
            <person name="Ryan C.M."/>
            <person name="Banfield J.F."/>
        </authorList>
    </citation>
    <scope>NUCLEOTIDE SEQUENCE [LARGE SCALE GENOMIC DNA]</scope>
</reference>
<evidence type="ECO:0000313" key="8">
    <source>
        <dbReference type="Proteomes" id="UP000230956"/>
    </source>
</evidence>
<keyword evidence="4" id="KW-0592">Phosphate transport</keyword>
<evidence type="ECO:0000256" key="4">
    <source>
        <dbReference type="RuleBase" id="RU367119"/>
    </source>
</evidence>
<dbReference type="AlphaFoldDB" id="A0A2M7T7R4"/>
<accession>A0A2M7T7R4</accession>
<feature type="domain" description="PBP" evidence="6">
    <location>
        <begin position="50"/>
        <end position="301"/>
    </location>
</feature>
<dbReference type="GO" id="GO:0042301">
    <property type="term" value="F:phosphate ion binding"/>
    <property type="evidence" value="ECO:0007669"/>
    <property type="project" value="UniProtKB-UniRule"/>
</dbReference>
<name>A0A2M7T7R4_9ACTN</name>
<dbReference type="InterPro" id="IPR011862">
    <property type="entry name" value="Phos-bd"/>
</dbReference>
<keyword evidence="3 4" id="KW-0732">Signal</keyword>
<dbReference type="EMBL" id="PFNG01000145">
    <property type="protein sequence ID" value="PIZ38523.1"/>
    <property type="molecule type" value="Genomic_DNA"/>
</dbReference>